<protein>
    <submittedName>
        <fullName evidence="1">Uncharacterized protein</fullName>
    </submittedName>
</protein>
<proteinExistence type="predicted"/>
<dbReference type="EMBL" id="GBXM01038693">
    <property type="protein sequence ID" value="JAH69884.1"/>
    <property type="molecule type" value="Transcribed_RNA"/>
</dbReference>
<reference evidence="1" key="2">
    <citation type="journal article" date="2015" name="Fish Shellfish Immunol.">
        <title>Early steps in the European eel (Anguilla anguilla)-Vibrio vulnificus interaction in the gills: Role of the RtxA13 toxin.</title>
        <authorList>
            <person name="Callol A."/>
            <person name="Pajuelo D."/>
            <person name="Ebbesson L."/>
            <person name="Teles M."/>
            <person name="MacKenzie S."/>
            <person name="Amaro C."/>
        </authorList>
    </citation>
    <scope>NUCLEOTIDE SEQUENCE</scope>
</reference>
<accession>A0A0E9UVI5</accession>
<name>A0A0E9UVI5_ANGAN</name>
<organism evidence="1">
    <name type="scientific">Anguilla anguilla</name>
    <name type="common">European freshwater eel</name>
    <name type="synonym">Muraena anguilla</name>
    <dbReference type="NCBI Taxonomy" id="7936"/>
    <lineage>
        <taxon>Eukaryota</taxon>
        <taxon>Metazoa</taxon>
        <taxon>Chordata</taxon>
        <taxon>Craniata</taxon>
        <taxon>Vertebrata</taxon>
        <taxon>Euteleostomi</taxon>
        <taxon>Actinopterygii</taxon>
        <taxon>Neopterygii</taxon>
        <taxon>Teleostei</taxon>
        <taxon>Anguilliformes</taxon>
        <taxon>Anguillidae</taxon>
        <taxon>Anguilla</taxon>
    </lineage>
</organism>
<reference evidence="1" key="1">
    <citation type="submission" date="2014-11" db="EMBL/GenBank/DDBJ databases">
        <authorList>
            <person name="Amaro Gonzalez C."/>
        </authorList>
    </citation>
    <scope>NUCLEOTIDE SEQUENCE</scope>
</reference>
<dbReference type="AlphaFoldDB" id="A0A0E9UVI5"/>
<sequence length="26" mass="3217">MTSFTTYTNFVKKSKYERILREKVVF</sequence>
<evidence type="ECO:0000313" key="1">
    <source>
        <dbReference type="EMBL" id="JAH69884.1"/>
    </source>
</evidence>